<dbReference type="Pfam" id="PF08265">
    <property type="entry name" value="YL1_C"/>
    <property type="match status" value="1"/>
</dbReference>
<comment type="subcellular location">
    <subcellularLocation>
        <location evidence="1">Nucleus</location>
    </subcellularLocation>
</comment>
<accession>A0ABM0U725</accession>
<keyword evidence="2" id="KW-0805">Transcription regulation</keyword>
<sequence>MYVIADLGLLQLLIRCTGPDRTGSGLLVLLLYVLISRENREVTRDRNRRERELMEADIVVSSRLSFKKMQSSEKYPKGQSTRRWKHLKQILQADNCPPDLPNYVNIESPPSTQPCKRICDVTGFEAPYADPRTNLRYANAHVFKTLRSLSPDQVHQYLSIRNAAVVLK</sequence>
<dbReference type="InterPro" id="IPR013272">
    <property type="entry name" value="Vps72/YL1_C"/>
</dbReference>
<reference evidence="7" key="2">
    <citation type="submission" date="2025-08" db="UniProtKB">
        <authorList>
            <consortium name="RefSeq"/>
        </authorList>
    </citation>
    <scope>IDENTIFICATION</scope>
    <source>
        <tissue evidence="7">Leaf</tissue>
    </source>
</reference>
<dbReference type="PANTHER" id="PTHR31200:SF1">
    <property type="entry name" value="INO80 COMPLEX SUBUNIT C"/>
    <property type="match status" value="1"/>
</dbReference>
<reference evidence="6" key="1">
    <citation type="journal article" date="2014" name="Nat. Commun.">
        <title>The emerging biofuel crop Camelina sativa retains a highly undifferentiated hexaploid genome structure.</title>
        <authorList>
            <person name="Kagale S."/>
            <person name="Koh C."/>
            <person name="Nixon J."/>
            <person name="Bollina V."/>
            <person name="Clarke W.E."/>
            <person name="Tuteja R."/>
            <person name="Spillane C."/>
            <person name="Robinson S.J."/>
            <person name="Links M.G."/>
            <person name="Clarke C."/>
            <person name="Higgins E.E."/>
            <person name="Huebert T."/>
            <person name="Sharpe A.G."/>
            <person name="Parkin I.A."/>
        </authorList>
    </citation>
    <scope>NUCLEOTIDE SEQUENCE [LARGE SCALE GENOMIC DNA]</scope>
    <source>
        <strain evidence="6">cv. DH55</strain>
    </source>
</reference>
<dbReference type="InterPro" id="IPR029525">
    <property type="entry name" value="INO80C/Ies6"/>
</dbReference>
<evidence type="ECO:0000256" key="4">
    <source>
        <dbReference type="ARBA" id="ARBA00023242"/>
    </source>
</evidence>
<organism evidence="6 7">
    <name type="scientific">Camelina sativa</name>
    <name type="common">False flax</name>
    <name type="synonym">Myagrum sativum</name>
    <dbReference type="NCBI Taxonomy" id="90675"/>
    <lineage>
        <taxon>Eukaryota</taxon>
        <taxon>Viridiplantae</taxon>
        <taxon>Streptophyta</taxon>
        <taxon>Embryophyta</taxon>
        <taxon>Tracheophyta</taxon>
        <taxon>Spermatophyta</taxon>
        <taxon>Magnoliopsida</taxon>
        <taxon>eudicotyledons</taxon>
        <taxon>Gunneridae</taxon>
        <taxon>Pentapetalae</taxon>
        <taxon>rosids</taxon>
        <taxon>malvids</taxon>
        <taxon>Brassicales</taxon>
        <taxon>Brassicaceae</taxon>
        <taxon>Camelineae</taxon>
        <taxon>Camelina</taxon>
    </lineage>
</organism>
<evidence type="ECO:0000256" key="1">
    <source>
        <dbReference type="ARBA" id="ARBA00004123"/>
    </source>
</evidence>
<evidence type="ECO:0000259" key="5">
    <source>
        <dbReference type="SMART" id="SM00993"/>
    </source>
</evidence>
<protein>
    <submittedName>
        <fullName evidence="7">Chromatin-remodeling complex subunit ies6-like</fullName>
    </submittedName>
</protein>
<evidence type="ECO:0000313" key="7">
    <source>
        <dbReference type="RefSeq" id="XP_010436943.2"/>
    </source>
</evidence>
<dbReference type="SMART" id="SM00993">
    <property type="entry name" value="YL1_C"/>
    <property type="match status" value="1"/>
</dbReference>
<dbReference type="PANTHER" id="PTHR31200">
    <property type="entry name" value="INO80 COMPLEX SUBUNIT C"/>
    <property type="match status" value="1"/>
</dbReference>
<evidence type="ECO:0000256" key="2">
    <source>
        <dbReference type="ARBA" id="ARBA00023015"/>
    </source>
</evidence>
<keyword evidence="3" id="KW-0804">Transcription</keyword>
<keyword evidence="6" id="KW-1185">Reference proteome</keyword>
<dbReference type="RefSeq" id="XP_010436943.2">
    <property type="nucleotide sequence ID" value="XM_010438641.2"/>
</dbReference>
<dbReference type="GeneID" id="104720762"/>
<proteinExistence type="predicted"/>
<gene>
    <name evidence="7" type="primary">LOC104720762</name>
</gene>
<feature type="domain" description="Vps72/YL1 C-terminal" evidence="5">
    <location>
        <begin position="117"/>
        <end position="146"/>
    </location>
</feature>
<evidence type="ECO:0000313" key="6">
    <source>
        <dbReference type="Proteomes" id="UP000694864"/>
    </source>
</evidence>
<keyword evidence="4" id="KW-0539">Nucleus</keyword>
<evidence type="ECO:0000256" key="3">
    <source>
        <dbReference type="ARBA" id="ARBA00023163"/>
    </source>
</evidence>
<dbReference type="Proteomes" id="UP000694864">
    <property type="component" value="Chromosome 11"/>
</dbReference>
<name>A0ABM0U725_CAMSA</name>